<keyword evidence="5" id="KW-0012">Acyltransferase</keyword>
<evidence type="ECO:0000313" key="6">
    <source>
        <dbReference type="Proteomes" id="UP001595528"/>
    </source>
</evidence>
<dbReference type="EMBL" id="JBHRTR010000023">
    <property type="protein sequence ID" value="MFC3227530.1"/>
    <property type="molecule type" value="Genomic_DNA"/>
</dbReference>
<dbReference type="InterPro" id="IPR029055">
    <property type="entry name" value="Ntn_hydrolases_N"/>
</dbReference>
<evidence type="ECO:0000256" key="3">
    <source>
        <dbReference type="ARBA" id="ARBA00022801"/>
    </source>
</evidence>
<evidence type="ECO:0000313" key="5">
    <source>
        <dbReference type="EMBL" id="MFC3227530.1"/>
    </source>
</evidence>
<sequence length="484" mass="49308">MLTGQKSGAPLGSIGHVLGFIGGAATEGPRATLIARNILSAGGTAADAAVAAAFMLTVTYPVAASLAGGGRCLVFDGERETVGYFDFPVRPPAGGGTVPIPGLVRGLALLHAEHGRLPWSQLVSPAEQVARFGERVTRAYARVLREPGVMARLSPAARTALAVGPDGQVLDEGAPHVHPELASTLSRIRLAGAGDFYSGLLARSFVDAVDDLGGTVTMDEMRGYRIDTGIPEARPFDAFEVYFDPAHSARMLAVWDKVVERRPALIADGADLSALPAALLSVAPAGLGDGAPNLAGIGATTIAVADREGQSVACSLEVGPPFGSGLYARAVGTLLPAMPTTGSFSEASLAVIGSEKSWRSRGAFGAASGLPGGATASLLETMLPMLADDATAAQAQARARFVPLPGGTGFAVEGTNAAAGAAATELPAEMRQALSGTGRPVTSVERIGRVNIAYCADGIPVDDDELCYFAHDPRGHGLGAGYSF</sequence>
<comment type="similarity">
    <text evidence="1">Belongs to the gamma-glutamyltransferase family.</text>
</comment>
<dbReference type="GO" id="GO:0103068">
    <property type="term" value="F:leukotriene C4 gamma-glutamyl transferase activity"/>
    <property type="evidence" value="ECO:0007669"/>
    <property type="project" value="UniProtKB-EC"/>
</dbReference>
<dbReference type="Gene3D" id="3.60.20.40">
    <property type="match status" value="1"/>
</dbReference>
<dbReference type="RefSeq" id="WP_379899755.1">
    <property type="nucleotide sequence ID" value="NZ_JBHRTR010000023.1"/>
</dbReference>
<organism evidence="5 6">
    <name type="scientific">Marinibaculum pumilum</name>
    <dbReference type="NCBI Taxonomy" id="1766165"/>
    <lineage>
        <taxon>Bacteria</taxon>
        <taxon>Pseudomonadati</taxon>
        <taxon>Pseudomonadota</taxon>
        <taxon>Alphaproteobacteria</taxon>
        <taxon>Rhodospirillales</taxon>
        <taxon>Rhodospirillaceae</taxon>
        <taxon>Marinibaculum</taxon>
    </lineage>
</organism>
<reference evidence="6" key="1">
    <citation type="journal article" date="2019" name="Int. J. Syst. Evol. Microbiol.">
        <title>The Global Catalogue of Microorganisms (GCM) 10K type strain sequencing project: providing services to taxonomists for standard genome sequencing and annotation.</title>
        <authorList>
            <consortium name="The Broad Institute Genomics Platform"/>
            <consortium name="The Broad Institute Genome Sequencing Center for Infectious Disease"/>
            <person name="Wu L."/>
            <person name="Ma J."/>
        </authorList>
    </citation>
    <scope>NUCLEOTIDE SEQUENCE [LARGE SCALE GENOMIC DNA]</scope>
    <source>
        <strain evidence="6">KCTC 42964</strain>
    </source>
</reference>
<name>A0ABV7KYS0_9PROT</name>
<dbReference type="InterPro" id="IPR043137">
    <property type="entry name" value="GGT_ssub_C"/>
</dbReference>
<accession>A0ABV7KYS0</accession>
<gene>
    <name evidence="5" type="ORF">ACFOGJ_09830</name>
</gene>
<dbReference type="Proteomes" id="UP001595528">
    <property type="component" value="Unassembled WGS sequence"/>
</dbReference>
<dbReference type="InterPro" id="IPR051792">
    <property type="entry name" value="GGT_bact"/>
</dbReference>
<evidence type="ECO:0000256" key="4">
    <source>
        <dbReference type="ARBA" id="ARBA00023145"/>
    </source>
</evidence>
<keyword evidence="4" id="KW-0865">Zymogen</keyword>
<dbReference type="PANTHER" id="PTHR43199:SF1">
    <property type="entry name" value="GLUTATHIONE HYDROLASE PROENZYME"/>
    <property type="match status" value="1"/>
</dbReference>
<dbReference type="PANTHER" id="PTHR43199">
    <property type="entry name" value="GLUTATHIONE HYDROLASE"/>
    <property type="match status" value="1"/>
</dbReference>
<evidence type="ECO:0000256" key="1">
    <source>
        <dbReference type="ARBA" id="ARBA00009381"/>
    </source>
</evidence>
<dbReference type="Pfam" id="PF01019">
    <property type="entry name" value="G_glu_transpept"/>
    <property type="match status" value="1"/>
</dbReference>
<protein>
    <submittedName>
        <fullName evidence="5">Gamma-glutamyltransferase</fullName>
        <ecNumber evidence="5">2.3.2.2</ecNumber>
    </submittedName>
</protein>
<dbReference type="EC" id="2.3.2.2" evidence="5"/>
<dbReference type="SUPFAM" id="SSF56235">
    <property type="entry name" value="N-terminal nucleophile aminohydrolases (Ntn hydrolases)"/>
    <property type="match status" value="1"/>
</dbReference>
<keyword evidence="2 5" id="KW-0808">Transferase</keyword>
<keyword evidence="3" id="KW-0378">Hydrolase</keyword>
<comment type="caution">
    <text evidence="5">The sequence shown here is derived from an EMBL/GenBank/DDBJ whole genome shotgun (WGS) entry which is preliminary data.</text>
</comment>
<proteinExistence type="inferred from homology"/>
<dbReference type="PRINTS" id="PR01210">
    <property type="entry name" value="GGTRANSPTASE"/>
</dbReference>
<keyword evidence="6" id="KW-1185">Reference proteome</keyword>
<evidence type="ECO:0000256" key="2">
    <source>
        <dbReference type="ARBA" id="ARBA00022679"/>
    </source>
</evidence>